<dbReference type="EMBL" id="CAJNOT010000194">
    <property type="protein sequence ID" value="CAF0887629.1"/>
    <property type="molecule type" value="Genomic_DNA"/>
</dbReference>
<accession>A0A813YPW6</accession>
<name>A0A813YPW6_9BILA</name>
<reference evidence="1" key="1">
    <citation type="submission" date="2021-02" db="EMBL/GenBank/DDBJ databases">
        <authorList>
            <person name="Nowell W R."/>
        </authorList>
    </citation>
    <scope>NUCLEOTIDE SEQUENCE</scope>
</reference>
<proteinExistence type="predicted"/>
<evidence type="ECO:0000313" key="2">
    <source>
        <dbReference type="Proteomes" id="UP000663864"/>
    </source>
</evidence>
<evidence type="ECO:0000313" key="1">
    <source>
        <dbReference type="EMBL" id="CAF0887629.1"/>
    </source>
</evidence>
<sequence length="35" mass="4053">MKDVSRPTDSLQTPSIRTFELKEECCINNLPNQIM</sequence>
<dbReference type="Proteomes" id="UP000663864">
    <property type="component" value="Unassembled WGS sequence"/>
</dbReference>
<gene>
    <name evidence="1" type="ORF">ZHD862_LOCUS6717</name>
</gene>
<dbReference type="AlphaFoldDB" id="A0A813YPW6"/>
<organism evidence="1 2">
    <name type="scientific">Rotaria sordida</name>
    <dbReference type="NCBI Taxonomy" id="392033"/>
    <lineage>
        <taxon>Eukaryota</taxon>
        <taxon>Metazoa</taxon>
        <taxon>Spiralia</taxon>
        <taxon>Gnathifera</taxon>
        <taxon>Rotifera</taxon>
        <taxon>Eurotatoria</taxon>
        <taxon>Bdelloidea</taxon>
        <taxon>Philodinida</taxon>
        <taxon>Philodinidae</taxon>
        <taxon>Rotaria</taxon>
    </lineage>
</organism>
<feature type="non-terminal residue" evidence="1">
    <location>
        <position position="1"/>
    </location>
</feature>
<protein>
    <submittedName>
        <fullName evidence="1">Uncharacterized protein</fullName>
    </submittedName>
</protein>
<comment type="caution">
    <text evidence="1">The sequence shown here is derived from an EMBL/GenBank/DDBJ whole genome shotgun (WGS) entry which is preliminary data.</text>
</comment>